<dbReference type="OrthoDB" id="5124410at2"/>
<dbReference type="InterPro" id="IPR041657">
    <property type="entry name" value="HTH_17"/>
</dbReference>
<sequence>MIDLDDINTAEQAAAYLKIEPSKLRRLVYQQKIGYLRSGRTLTFPRAAIEAYVETYQTAALPGNPYGLTDASWRRISGQQG</sequence>
<dbReference type="RefSeq" id="WP_110125382.1">
    <property type="nucleotide sequence ID" value="NZ_QHLY01000005.1"/>
</dbReference>
<reference evidence="2 3" key="1">
    <citation type="submission" date="2018-05" db="EMBL/GenBank/DDBJ databases">
        <title>Genetic diversity of glacier-inhabiting Cryobacterium bacteria in China and description of Cryobacterium mengkeensis sp. nov. and Arthrobacter glacialis sp. nov.</title>
        <authorList>
            <person name="Liu Q."/>
            <person name="Xin Y.-H."/>
        </authorList>
    </citation>
    <scope>NUCLEOTIDE SEQUENCE [LARGE SCALE GENOMIC DNA]</scope>
    <source>
        <strain evidence="2 3">SK-1</strain>
    </source>
</reference>
<dbReference type="NCBIfam" id="TIGR01764">
    <property type="entry name" value="excise"/>
    <property type="match status" value="1"/>
</dbReference>
<organism evidence="2 3">
    <name type="scientific">Cryobacterium arcticum</name>
    <dbReference type="NCBI Taxonomy" id="670052"/>
    <lineage>
        <taxon>Bacteria</taxon>
        <taxon>Bacillati</taxon>
        <taxon>Actinomycetota</taxon>
        <taxon>Actinomycetes</taxon>
        <taxon>Micrococcales</taxon>
        <taxon>Microbacteriaceae</taxon>
        <taxon>Cryobacterium</taxon>
    </lineage>
</organism>
<protein>
    <recommendedName>
        <fullName evidence="1">Helix-turn-helix domain-containing protein</fullName>
    </recommendedName>
</protein>
<dbReference type="GO" id="GO:0003677">
    <property type="term" value="F:DNA binding"/>
    <property type="evidence" value="ECO:0007669"/>
    <property type="project" value="InterPro"/>
</dbReference>
<dbReference type="Proteomes" id="UP000246722">
    <property type="component" value="Unassembled WGS sequence"/>
</dbReference>
<evidence type="ECO:0000259" key="1">
    <source>
        <dbReference type="Pfam" id="PF12728"/>
    </source>
</evidence>
<dbReference type="AlphaFoldDB" id="A0A317ZX24"/>
<accession>A0A317ZX24</accession>
<evidence type="ECO:0000313" key="2">
    <source>
        <dbReference type="EMBL" id="PXA71859.1"/>
    </source>
</evidence>
<comment type="caution">
    <text evidence="2">The sequence shown here is derived from an EMBL/GenBank/DDBJ whole genome shotgun (WGS) entry which is preliminary data.</text>
</comment>
<gene>
    <name evidence="2" type="ORF">CTB96_02755</name>
</gene>
<dbReference type="InterPro" id="IPR010093">
    <property type="entry name" value="SinI_DNA-bd"/>
</dbReference>
<evidence type="ECO:0000313" key="3">
    <source>
        <dbReference type="Proteomes" id="UP000246722"/>
    </source>
</evidence>
<keyword evidence="3" id="KW-1185">Reference proteome</keyword>
<feature type="domain" description="Helix-turn-helix" evidence="1">
    <location>
        <begin position="9"/>
        <end position="55"/>
    </location>
</feature>
<proteinExistence type="predicted"/>
<dbReference type="Pfam" id="PF12728">
    <property type="entry name" value="HTH_17"/>
    <property type="match status" value="1"/>
</dbReference>
<name>A0A317ZX24_9MICO</name>
<dbReference type="EMBL" id="QHLY01000005">
    <property type="protein sequence ID" value="PXA71859.1"/>
    <property type="molecule type" value="Genomic_DNA"/>
</dbReference>